<evidence type="ECO:0000313" key="1">
    <source>
        <dbReference type="EMBL" id="QDT25167.1"/>
    </source>
</evidence>
<accession>A0A517Q0K5</accession>
<protein>
    <submittedName>
        <fullName evidence="1">Uncharacterized protein</fullName>
    </submittedName>
</protein>
<dbReference type="EMBL" id="CP037421">
    <property type="protein sequence ID" value="QDT25167.1"/>
    <property type="molecule type" value="Genomic_DNA"/>
</dbReference>
<dbReference type="AlphaFoldDB" id="A0A517Q0K5"/>
<evidence type="ECO:0000313" key="2">
    <source>
        <dbReference type="Proteomes" id="UP000315647"/>
    </source>
</evidence>
<dbReference type="RefSeq" id="WP_145448012.1">
    <property type="nucleotide sequence ID" value="NZ_CP037421.1"/>
</dbReference>
<keyword evidence="2" id="KW-1185">Reference proteome</keyword>
<reference evidence="1 2" key="1">
    <citation type="submission" date="2019-03" db="EMBL/GenBank/DDBJ databases">
        <title>Deep-cultivation of Planctomycetes and their phenomic and genomic characterization uncovers novel biology.</title>
        <authorList>
            <person name="Wiegand S."/>
            <person name="Jogler M."/>
            <person name="Boedeker C."/>
            <person name="Pinto D."/>
            <person name="Vollmers J."/>
            <person name="Rivas-Marin E."/>
            <person name="Kohn T."/>
            <person name="Peeters S.H."/>
            <person name="Heuer A."/>
            <person name="Rast P."/>
            <person name="Oberbeckmann S."/>
            <person name="Bunk B."/>
            <person name="Jeske O."/>
            <person name="Meyerdierks A."/>
            <person name="Storesund J.E."/>
            <person name="Kallscheuer N."/>
            <person name="Luecker S."/>
            <person name="Lage O.M."/>
            <person name="Pohl T."/>
            <person name="Merkel B.J."/>
            <person name="Hornburger P."/>
            <person name="Mueller R.-W."/>
            <person name="Bruemmer F."/>
            <person name="Labrenz M."/>
            <person name="Spormann A.M."/>
            <person name="Op den Camp H."/>
            <person name="Overmann J."/>
            <person name="Amann R."/>
            <person name="Jetten M.S.M."/>
            <person name="Mascher T."/>
            <person name="Medema M.H."/>
            <person name="Devos D.P."/>
            <person name="Kaster A.-K."/>
            <person name="Ovreas L."/>
            <person name="Rohde M."/>
            <person name="Galperin M.Y."/>
            <person name="Jogler C."/>
        </authorList>
    </citation>
    <scope>NUCLEOTIDE SEQUENCE [LARGE SCALE GENOMIC DNA]</scope>
    <source>
        <strain evidence="1 2">Enr10</strain>
    </source>
</reference>
<organism evidence="1 2">
    <name type="scientific">Gimesia panareensis</name>
    <dbReference type="NCBI Taxonomy" id="2527978"/>
    <lineage>
        <taxon>Bacteria</taxon>
        <taxon>Pseudomonadati</taxon>
        <taxon>Planctomycetota</taxon>
        <taxon>Planctomycetia</taxon>
        <taxon>Planctomycetales</taxon>
        <taxon>Planctomycetaceae</taxon>
        <taxon>Gimesia</taxon>
    </lineage>
</organism>
<dbReference type="Proteomes" id="UP000315647">
    <property type="component" value="Chromosome"/>
</dbReference>
<sequence>MMDEPTSDFGNCLVKFGLDSDEFFSIIPKLYLDFKHDDAPASNLISAEFELSSERSSQRVGDCIYVNAFVELRNFLANANTAKIGEDLDFSSEEKVVAMRFIRQEETLRISGQTPTDEYPSVYYSGFQDKLKTKFETQVHFYCNFPLHKVLEVVEQMDRILQIIGNQE</sequence>
<proteinExistence type="predicted"/>
<name>A0A517Q0K5_9PLAN</name>
<gene>
    <name evidence="1" type="ORF">Enr10x_04620</name>
</gene>